<evidence type="ECO:0000313" key="8">
    <source>
        <dbReference type="EMBL" id="KAL3270995.1"/>
    </source>
</evidence>
<evidence type="ECO:0000256" key="4">
    <source>
        <dbReference type="ARBA" id="ARBA00023136"/>
    </source>
</evidence>
<feature type="transmembrane region" description="Helical" evidence="6">
    <location>
        <begin position="102"/>
        <end position="121"/>
    </location>
</feature>
<feature type="transmembrane region" description="Helical" evidence="6">
    <location>
        <begin position="276"/>
        <end position="299"/>
    </location>
</feature>
<keyword evidence="9" id="KW-1185">Reference proteome</keyword>
<dbReference type="InterPro" id="IPR005828">
    <property type="entry name" value="MFS_sugar_transport-like"/>
</dbReference>
<dbReference type="GO" id="GO:0016020">
    <property type="term" value="C:membrane"/>
    <property type="evidence" value="ECO:0007669"/>
    <property type="project" value="UniProtKB-SubCell"/>
</dbReference>
<dbReference type="InterPro" id="IPR020846">
    <property type="entry name" value="MFS_dom"/>
</dbReference>
<dbReference type="AlphaFoldDB" id="A0ABD2MXS9"/>
<feature type="transmembrane region" description="Helical" evidence="6">
    <location>
        <begin position="75"/>
        <end position="95"/>
    </location>
</feature>
<keyword evidence="3 6" id="KW-1133">Transmembrane helix</keyword>
<evidence type="ECO:0000256" key="6">
    <source>
        <dbReference type="SAM" id="Phobius"/>
    </source>
</evidence>
<evidence type="ECO:0000313" key="9">
    <source>
        <dbReference type="Proteomes" id="UP001516400"/>
    </source>
</evidence>
<evidence type="ECO:0000259" key="7">
    <source>
        <dbReference type="PROSITE" id="PS50850"/>
    </source>
</evidence>
<proteinExistence type="predicted"/>
<dbReference type="Pfam" id="PF00083">
    <property type="entry name" value="Sugar_tr"/>
    <property type="match status" value="1"/>
</dbReference>
<feature type="transmembrane region" description="Helical" evidence="6">
    <location>
        <begin position="28"/>
        <end position="55"/>
    </location>
</feature>
<dbReference type="Proteomes" id="UP001516400">
    <property type="component" value="Unassembled WGS sequence"/>
</dbReference>
<dbReference type="InterPro" id="IPR003663">
    <property type="entry name" value="Sugar/inositol_transpt"/>
</dbReference>
<feature type="transmembrane region" description="Helical" evidence="6">
    <location>
        <begin position="343"/>
        <end position="368"/>
    </location>
</feature>
<feature type="domain" description="Major facilitator superfamily (MFS) profile" evidence="7">
    <location>
        <begin position="29"/>
        <end position="467"/>
    </location>
</feature>
<comment type="caution">
    <text evidence="8">The sequence shown here is derived from an EMBL/GenBank/DDBJ whole genome shotgun (WGS) entry which is preliminary data.</text>
</comment>
<comment type="subcellular location">
    <subcellularLocation>
        <location evidence="1">Membrane</location>
        <topology evidence="1">Multi-pass membrane protein</topology>
    </subcellularLocation>
</comment>
<dbReference type="PROSITE" id="PS00217">
    <property type="entry name" value="SUGAR_TRANSPORT_2"/>
    <property type="match status" value="1"/>
</dbReference>
<dbReference type="EMBL" id="JABFTP020000042">
    <property type="protein sequence ID" value="KAL3270995.1"/>
    <property type="molecule type" value="Genomic_DNA"/>
</dbReference>
<evidence type="ECO:0000256" key="5">
    <source>
        <dbReference type="ARBA" id="ARBA00023180"/>
    </source>
</evidence>
<dbReference type="PANTHER" id="PTHR48021">
    <property type="match status" value="1"/>
</dbReference>
<feature type="transmembrane region" description="Helical" evidence="6">
    <location>
        <begin position="412"/>
        <end position="431"/>
    </location>
</feature>
<name>A0ABD2MXS9_9CUCU</name>
<feature type="transmembrane region" description="Helical" evidence="6">
    <location>
        <begin position="160"/>
        <end position="182"/>
    </location>
</feature>
<feature type="transmembrane region" description="Helical" evidence="6">
    <location>
        <begin position="374"/>
        <end position="400"/>
    </location>
</feature>
<gene>
    <name evidence="8" type="ORF">HHI36_021498</name>
</gene>
<dbReference type="InterPro" id="IPR005829">
    <property type="entry name" value="Sugar_transporter_CS"/>
</dbReference>
<dbReference type="InterPro" id="IPR050549">
    <property type="entry name" value="MFS_Trehalose_Transporter"/>
</dbReference>
<dbReference type="PROSITE" id="PS00216">
    <property type="entry name" value="SUGAR_TRANSPORT_1"/>
    <property type="match status" value="1"/>
</dbReference>
<feature type="transmembrane region" description="Helical" evidence="6">
    <location>
        <begin position="188"/>
        <end position="207"/>
    </location>
</feature>
<evidence type="ECO:0000256" key="3">
    <source>
        <dbReference type="ARBA" id="ARBA00022989"/>
    </source>
</evidence>
<dbReference type="Gene3D" id="1.20.1250.20">
    <property type="entry name" value="MFS general substrate transporter like domains"/>
    <property type="match status" value="1"/>
</dbReference>
<keyword evidence="2 6" id="KW-0812">Transmembrane</keyword>
<evidence type="ECO:0000256" key="1">
    <source>
        <dbReference type="ARBA" id="ARBA00004141"/>
    </source>
</evidence>
<protein>
    <recommendedName>
        <fullName evidence="7">Major facilitator superfamily (MFS) profile domain-containing protein</fullName>
    </recommendedName>
</protein>
<dbReference type="PANTHER" id="PTHR48021:SF68">
    <property type="entry name" value="MAJOR FACILITATOR SUPERFAMILY (MFS) PROFILE DOMAIN-CONTAINING PROTEIN"/>
    <property type="match status" value="1"/>
</dbReference>
<accession>A0ABD2MXS9</accession>
<dbReference type="PRINTS" id="PR00171">
    <property type="entry name" value="SUGRTRNSPORT"/>
</dbReference>
<feature type="transmembrane region" description="Helical" evidence="6">
    <location>
        <begin position="127"/>
        <end position="148"/>
    </location>
</feature>
<reference evidence="8 9" key="1">
    <citation type="journal article" date="2021" name="BMC Biol.">
        <title>Horizontally acquired antibacterial genes associated with adaptive radiation of ladybird beetles.</title>
        <authorList>
            <person name="Li H.S."/>
            <person name="Tang X.F."/>
            <person name="Huang Y.H."/>
            <person name="Xu Z.Y."/>
            <person name="Chen M.L."/>
            <person name="Du X.Y."/>
            <person name="Qiu B.Y."/>
            <person name="Chen P.T."/>
            <person name="Zhang W."/>
            <person name="Slipinski A."/>
            <person name="Escalona H.E."/>
            <person name="Waterhouse R.M."/>
            <person name="Zwick A."/>
            <person name="Pang H."/>
        </authorList>
    </citation>
    <scope>NUCLEOTIDE SEQUENCE [LARGE SCALE GENOMIC DNA]</scope>
    <source>
        <strain evidence="8">SYSU2018</strain>
    </source>
</reference>
<keyword evidence="4 6" id="KW-0472">Membrane</keyword>
<sequence length="486" mass="54109">MTGHFKNNAKVEEEPESNVKKKEGSKTWYQIFICLGPLILTTGVGAMMGFSGIFLPQLKNDNSFIKDANGEIDSWIASSAVLPMTFMPFFGGYFMDKIGRKWSHFIAAIPAISGWIIIAISQNLVSIIIGRVLTGIYCGLLGPITSVYIGEATSPSIRPFLLGGIAMNLTLGTLLCHLMGTFFSWQTTAWFCLLFPFIGAIFTFFSTESPRWYIDKNRIEEACVVFKKIRGESEESNKELDVMMENYKNQTECTRQSSLWNTVHELITKPELYKPLIILVLYFMSAQFVGINVVTFYAIDIVEGSLGKNFVNQYLVMLAMDSVRVVSSVLACVLLRKLRRRQLAIIGGSGCCICLITLSISNYLLSIIPDSKVLLVAPLVALLAYMFFISICVVPLPWCLAGELLPQKVKGLASSLLCFSSFSAFFLAIKFSPFLFTNIGSHFTYLLFASSALFGTVLCSIFLPETKNKTLDEISNAFKKDRCLNK</sequence>
<feature type="transmembrane region" description="Helical" evidence="6">
    <location>
        <begin position="314"/>
        <end position="336"/>
    </location>
</feature>
<dbReference type="InterPro" id="IPR036259">
    <property type="entry name" value="MFS_trans_sf"/>
</dbReference>
<keyword evidence="5" id="KW-0325">Glycoprotein</keyword>
<dbReference type="PROSITE" id="PS50850">
    <property type="entry name" value="MFS"/>
    <property type="match status" value="1"/>
</dbReference>
<evidence type="ECO:0000256" key="2">
    <source>
        <dbReference type="ARBA" id="ARBA00022692"/>
    </source>
</evidence>
<dbReference type="FunFam" id="1.20.1250.20:FF:000249">
    <property type="entry name" value="facilitated trehalose transporter Tret1"/>
    <property type="match status" value="1"/>
</dbReference>
<organism evidence="8 9">
    <name type="scientific">Cryptolaemus montrouzieri</name>
    <dbReference type="NCBI Taxonomy" id="559131"/>
    <lineage>
        <taxon>Eukaryota</taxon>
        <taxon>Metazoa</taxon>
        <taxon>Ecdysozoa</taxon>
        <taxon>Arthropoda</taxon>
        <taxon>Hexapoda</taxon>
        <taxon>Insecta</taxon>
        <taxon>Pterygota</taxon>
        <taxon>Neoptera</taxon>
        <taxon>Endopterygota</taxon>
        <taxon>Coleoptera</taxon>
        <taxon>Polyphaga</taxon>
        <taxon>Cucujiformia</taxon>
        <taxon>Coccinelloidea</taxon>
        <taxon>Coccinellidae</taxon>
        <taxon>Scymninae</taxon>
        <taxon>Scymnini</taxon>
        <taxon>Cryptolaemus</taxon>
    </lineage>
</organism>
<dbReference type="SUPFAM" id="SSF103473">
    <property type="entry name" value="MFS general substrate transporter"/>
    <property type="match status" value="1"/>
</dbReference>
<feature type="transmembrane region" description="Helical" evidence="6">
    <location>
        <begin position="443"/>
        <end position="463"/>
    </location>
</feature>